<dbReference type="KEGG" id="crq:GCK72_025506"/>
<dbReference type="InterPro" id="IPR017920">
    <property type="entry name" value="COMM"/>
</dbReference>
<gene>
    <name evidence="2" type="ORF">GCK72_025506</name>
</gene>
<evidence type="ECO:0000313" key="2">
    <source>
        <dbReference type="EMBL" id="KAF1749039.1"/>
    </source>
</evidence>
<dbReference type="Proteomes" id="UP000483820">
    <property type="component" value="Chromosome X"/>
</dbReference>
<dbReference type="CTD" id="9802668"/>
<reference evidence="2 3" key="1">
    <citation type="submission" date="2019-12" db="EMBL/GenBank/DDBJ databases">
        <title>Chromosome-level assembly of the Caenorhabditis remanei genome.</title>
        <authorList>
            <person name="Teterina A.A."/>
            <person name="Willis J.H."/>
            <person name="Phillips P.C."/>
        </authorList>
    </citation>
    <scope>NUCLEOTIDE SEQUENCE [LARGE SCALE GENOMIC DNA]</scope>
    <source>
        <strain evidence="2 3">PX506</strain>
        <tissue evidence="2">Whole organism</tissue>
    </source>
</reference>
<comment type="caution">
    <text evidence="2">The sequence shown here is derived from an EMBL/GenBank/DDBJ whole genome shotgun (WGS) entry which is preliminary data.</text>
</comment>
<feature type="domain" description="COMM" evidence="1">
    <location>
        <begin position="81"/>
        <end position="135"/>
    </location>
</feature>
<evidence type="ECO:0000313" key="3">
    <source>
        <dbReference type="Proteomes" id="UP000483820"/>
    </source>
</evidence>
<dbReference type="GeneID" id="9802668"/>
<dbReference type="EMBL" id="WUAV01000006">
    <property type="protein sequence ID" value="KAF1749039.1"/>
    <property type="molecule type" value="Genomic_DNA"/>
</dbReference>
<proteinExistence type="predicted"/>
<name>A0A6A5G3B4_CAERE</name>
<evidence type="ECO:0000259" key="1">
    <source>
        <dbReference type="Pfam" id="PF07258"/>
    </source>
</evidence>
<organism evidence="2 3">
    <name type="scientific">Caenorhabditis remanei</name>
    <name type="common">Caenorhabditis vulgaris</name>
    <dbReference type="NCBI Taxonomy" id="31234"/>
    <lineage>
        <taxon>Eukaryota</taxon>
        <taxon>Metazoa</taxon>
        <taxon>Ecdysozoa</taxon>
        <taxon>Nematoda</taxon>
        <taxon>Chromadorea</taxon>
        <taxon>Rhabditida</taxon>
        <taxon>Rhabditina</taxon>
        <taxon>Rhabditomorpha</taxon>
        <taxon>Rhabditoidea</taxon>
        <taxon>Rhabditidae</taxon>
        <taxon>Peloderinae</taxon>
        <taxon>Caenorhabditis</taxon>
    </lineage>
</organism>
<dbReference type="Pfam" id="PF07258">
    <property type="entry name" value="COMM_domain"/>
    <property type="match status" value="1"/>
</dbReference>
<dbReference type="AlphaFoldDB" id="A0A6A5G3B4"/>
<dbReference type="RefSeq" id="XP_003103637.2">
    <property type="nucleotide sequence ID" value="XM_003103589.2"/>
</dbReference>
<accession>A0A6A5G3B4</accession>
<sequence>MDFYVISTCTELGMSQLIASNFFSAEHMTFIEVVMEDTSIESALEKNPEATDDFVKNGLKGLVSAIDFFKKLHTIIERGTYKSASIRMDVQVSTRVMDHAPDCTLNMHLTTTDWEKSLNMSSETCDKLLDELQKAKTFIRQSRADALKKEKEKEEAK</sequence>
<protein>
    <recommendedName>
        <fullName evidence="1">COMM domain-containing protein</fullName>
    </recommendedName>
</protein>